<comment type="caution">
    <text evidence="1">The sequence shown here is derived from an EMBL/GenBank/DDBJ whole genome shotgun (WGS) entry which is preliminary data.</text>
</comment>
<protein>
    <recommendedName>
        <fullName evidence="3">DUF924-domain-containing protein</fullName>
    </recommendedName>
</protein>
<sequence length="255" mass="29561">MSDFTFDQKVLNATLYTNVWNFWFEDCSVGPVAPKQENLDRWLGSNISPGDQAVFDKLCAEKFSYALDTLKPSLYKLPSCASYSDEVAKAGAIAAPLYLEFSSNPSTSLSLVVLLDQLSRNIYRDKQKLPYYHFDLINRSLLRIMFANNYRPDLDPSIRTSISQRMWYYLPFMHSEHMEDHATFEELLESLRKDVEEAGGDEKAMAFMAYFLVYEKAHFDLIKKFGRYPYRNEGLGRTSTEEELELLKGPGFWKH</sequence>
<reference evidence="1" key="1">
    <citation type="journal article" date="2021" name="IMA Fungus">
        <title>Genomic characterization of three marine fungi, including Emericellopsis atlantica sp. nov. with signatures of a generalist lifestyle and marine biomass degradation.</title>
        <authorList>
            <person name="Hagestad O.C."/>
            <person name="Hou L."/>
            <person name="Andersen J.H."/>
            <person name="Hansen E.H."/>
            <person name="Altermark B."/>
            <person name="Li C."/>
            <person name="Kuhnert E."/>
            <person name="Cox R.J."/>
            <person name="Crous P.W."/>
            <person name="Spatafora J.W."/>
            <person name="Lail K."/>
            <person name="Amirebrahimi M."/>
            <person name="Lipzen A."/>
            <person name="Pangilinan J."/>
            <person name="Andreopoulos W."/>
            <person name="Hayes R.D."/>
            <person name="Ng V."/>
            <person name="Grigoriev I.V."/>
            <person name="Jackson S.A."/>
            <person name="Sutton T.D.S."/>
            <person name="Dobson A.D.W."/>
            <person name="Rama T."/>
        </authorList>
    </citation>
    <scope>NUCLEOTIDE SEQUENCE</scope>
    <source>
        <strain evidence="1">TRa3180A</strain>
    </source>
</reference>
<dbReference type="Gene3D" id="1.25.40.10">
    <property type="entry name" value="Tetratricopeptide repeat domain"/>
    <property type="match status" value="1"/>
</dbReference>
<name>A0A9P7Z140_9HELO</name>
<organism evidence="1 2">
    <name type="scientific">Calycina marina</name>
    <dbReference type="NCBI Taxonomy" id="1763456"/>
    <lineage>
        <taxon>Eukaryota</taxon>
        <taxon>Fungi</taxon>
        <taxon>Dikarya</taxon>
        <taxon>Ascomycota</taxon>
        <taxon>Pezizomycotina</taxon>
        <taxon>Leotiomycetes</taxon>
        <taxon>Helotiales</taxon>
        <taxon>Pezizellaceae</taxon>
        <taxon>Calycina</taxon>
    </lineage>
</organism>
<dbReference type="SUPFAM" id="SSF48452">
    <property type="entry name" value="TPR-like"/>
    <property type="match status" value="1"/>
</dbReference>
<accession>A0A9P7Z140</accession>
<evidence type="ECO:0000313" key="2">
    <source>
        <dbReference type="Proteomes" id="UP000887226"/>
    </source>
</evidence>
<dbReference type="InterPro" id="IPR010323">
    <property type="entry name" value="DUF924"/>
</dbReference>
<proteinExistence type="predicted"/>
<dbReference type="Pfam" id="PF06041">
    <property type="entry name" value="DUF924"/>
    <property type="match status" value="1"/>
</dbReference>
<gene>
    <name evidence="1" type="ORF">BJ878DRAFT_143889</name>
</gene>
<dbReference type="InterPro" id="IPR011990">
    <property type="entry name" value="TPR-like_helical_dom_sf"/>
</dbReference>
<dbReference type="EMBL" id="MU254020">
    <property type="protein sequence ID" value="KAG9242945.1"/>
    <property type="molecule type" value="Genomic_DNA"/>
</dbReference>
<evidence type="ECO:0000313" key="1">
    <source>
        <dbReference type="EMBL" id="KAG9242945.1"/>
    </source>
</evidence>
<keyword evidence="2" id="KW-1185">Reference proteome</keyword>
<dbReference type="Proteomes" id="UP000887226">
    <property type="component" value="Unassembled WGS sequence"/>
</dbReference>
<dbReference type="OrthoDB" id="414698at2759"/>
<evidence type="ECO:0008006" key="3">
    <source>
        <dbReference type="Google" id="ProtNLM"/>
    </source>
</evidence>
<dbReference type="AlphaFoldDB" id="A0A9P7Z140"/>
<dbReference type="Gene3D" id="1.20.58.320">
    <property type="entry name" value="TPR-like"/>
    <property type="match status" value="1"/>
</dbReference>